<dbReference type="Pfam" id="PF00106">
    <property type="entry name" value="adh_short"/>
    <property type="match status" value="1"/>
</dbReference>
<dbReference type="AlphaFoldDB" id="A0A7J7HQK3"/>
<reference evidence="3 4" key="2">
    <citation type="submission" date="2020-07" db="EMBL/GenBank/DDBJ databases">
        <title>Genome assembly of wild tea tree DASZ reveals pedigree and selection history of tea varieties.</title>
        <authorList>
            <person name="Zhang W."/>
        </authorList>
    </citation>
    <scope>NUCLEOTIDE SEQUENCE [LARGE SCALE GENOMIC DNA]</scope>
    <source>
        <strain evidence="4">cv. G240</strain>
        <tissue evidence="3">Leaf</tissue>
    </source>
</reference>
<gene>
    <name evidence="3" type="ORF">HYC85_007775</name>
</gene>
<evidence type="ECO:0000256" key="2">
    <source>
        <dbReference type="ARBA" id="ARBA00023002"/>
    </source>
</evidence>
<dbReference type="InterPro" id="IPR045000">
    <property type="entry name" value="TR"/>
</dbReference>
<dbReference type="Proteomes" id="UP000593564">
    <property type="component" value="Unassembled WGS sequence"/>
</dbReference>
<comment type="caution">
    <text evidence="3">The sequence shown here is derived from an EMBL/GenBank/DDBJ whole genome shotgun (WGS) entry which is preliminary data.</text>
</comment>
<keyword evidence="2" id="KW-0560">Oxidoreductase</keyword>
<keyword evidence="1" id="KW-0521">NADP</keyword>
<dbReference type="SUPFAM" id="SSF51735">
    <property type="entry name" value="NAD(P)-binding Rossmann-fold domains"/>
    <property type="match status" value="1"/>
</dbReference>
<name>A0A7J7HQK3_CAMSI</name>
<accession>A0A7J7HQK3</accession>
<evidence type="ECO:0000313" key="4">
    <source>
        <dbReference type="Proteomes" id="UP000593564"/>
    </source>
</evidence>
<dbReference type="InterPro" id="IPR002347">
    <property type="entry name" value="SDR_fam"/>
</dbReference>
<proteinExistence type="predicted"/>
<reference evidence="4" key="1">
    <citation type="journal article" date="2020" name="Nat. Commun.">
        <title>Genome assembly of wild tea tree DASZ reveals pedigree and selection history of tea varieties.</title>
        <authorList>
            <person name="Zhang W."/>
            <person name="Zhang Y."/>
            <person name="Qiu H."/>
            <person name="Guo Y."/>
            <person name="Wan H."/>
            <person name="Zhang X."/>
            <person name="Scossa F."/>
            <person name="Alseekh S."/>
            <person name="Zhang Q."/>
            <person name="Wang P."/>
            <person name="Xu L."/>
            <person name="Schmidt M.H."/>
            <person name="Jia X."/>
            <person name="Li D."/>
            <person name="Zhu A."/>
            <person name="Guo F."/>
            <person name="Chen W."/>
            <person name="Ni D."/>
            <person name="Usadel B."/>
            <person name="Fernie A.R."/>
            <person name="Wen W."/>
        </authorList>
    </citation>
    <scope>NUCLEOTIDE SEQUENCE [LARGE SCALE GENOMIC DNA]</scope>
    <source>
        <strain evidence="4">cv. G240</strain>
    </source>
</reference>
<organism evidence="3 4">
    <name type="scientific">Camellia sinensis</name>
    <name type="common">Tea plant</name>
    <name type="synonym">Thea sinensis</name>
    <dbReference type="NCBI Taxonomy" id="4442"/>
    <lineage>
        <taxon>Eukaryota</taxon>
        <taxon>Viridiplantae</taxon>
        <taxon>Streptophyta</taxon>
        <taxon>Embryophyta</taxon>
        <taxon>Tracheophyta</taxon>
        <taxon>Spermatophyta</taxon>
        <taxon>Magnoliopsida</taxon>
        <taxon>eudicotyledons</taxon>
        <taxon>Gunneridae</taxon>
        <taxon>Pentapetalae</taxon>
        <taxon>asterids</taxon>
        <taxon>Ericales</taxon>
        <taxon>Theaceae</taxon>
        <taxon>Camellia</taxon>
    </lineage>
</organism>
<evidence type="ECO:0000313" key="3">
    <source>
        <dbReference type="EMBL" id="KAF5954919.1"/>
    </source>
</evidence>
<dbReference type="PRINTS" id="PR00081">
    <property type="entry name" value="GDHRDH"/>
</dbReference>
<evidence type="ECO:0008006" key="5">
    <source>
        <dbReference type="Google" id="ProtNLM"/>
    </source>
</evidence>
<evidence type="ECO:0000256" key="1">
    <source>
        <dbReference type="ARBA" id="ARBA00022857"/>
    </source>
</evidence>
<dbReference type="InterPro" id="IPR036291">
    <property type="entry name" value="NAD(P)-bd_dom_sf"/>
</dbReference>
<dbReference type="PANTHER" id="PTHR42898">
    <property type="entry name" value="TROPINONE REDUCTASE"/>
    <property type="match status" value="1"/>
</dbReference>
<dbReference type="Gene3D" id="3.40.50.720">
    <property type="entry name" value="NAD(P)-binding Rossmann-like Domain"/>
    <property type="match status" value="1"/>
</dbReference>
<protein>
    <recommendedName>
        <fullName evidence="5">Tropinone reductase</fullName>
    </recommendedName>
</protein>
<dbReference type="PANTHER" id="PTHR42898:SF2">
    <property type="entry name" value="ENOYL-(ACYL CARRIER) REDUCTASE"/>
    <property type="match status" value="1"/>
</dbReference>
<sequence length="143" mass="16321">MVEFTAKEYATLFATNFESVFHMCQLAHPLLKASRAGNVVFTSPVFGFVSLKFMSVHEATKGAINQLTRNLACEWAKDNIWSNAVSPWYIKTSLVEQTKRMDDWIVDGLNKPSVGLWAVCRLILSRYKVLRKAKICLRQYKVS</sequence>
<dbReference type="GO" id="GO:0016491">
    <property type="term" value="F:oxidoreductase activity"/>
    <property type="evidence" value="ECO:0007669"/>
    <property type="project" value="UniProtKB-KW"/>
</dbReference>
<keyword evidence="4" id="KW-1185">Reference proteome</keyword>
<dbReference type="EMBL" id="JACBKZ010000003">
    <property type="protein sequence ID" value="KAF5954919.1"/>
    <property type="molecule type" value="Genomic_DNA"/>
</dbReference>